<protein>
    <submittedName>
        <fullName evidence="1">Uncharacterized protein</fullName>
    </submittedName>
</protein>
<evidence type="ECO:0000313" key="1">
    <source>
        <dbReference type="EMBL" id="KAJ0097665.1"/>
    </source>
</evidence>
<accession>A0ACC1BF74</accession>
<name>A0ACC1BF74_9ROSI</name>
<keyword evidence="2" id="KW-1185">Reference proteome</keyword>
<comment type="caution">
    <text evidence="1">The sequence shown here is derived from an EMBL/GenBank/DDBJ whole genome shotgun (WGS) entry which is preliminary data.</text>
</comment>
<dbReference type="EMBL" id="CM047901">
    <property type="protein sequence ID" value="KAJ0097665.1"/>
    <property type="molecule type" value="Genomic_DNA"/>
</dbReference>
<organism evidence="1 2">
    <name type="scientific">Pistacia atlantica</name>
    <dbReference type="NCBI Taxonomy" id="434234"/>
    <lineage>
        <taxon>Eukaryota</taxon>
        <taxon>Viridiplantae</taxon>
        <taxon>Streptophyta</taxon>
        <taxon>Embryophyta</taxon>
        <taxon>Tracheophyta</taxon>
        <taxon>Spermatophyta</taxon>
        <taxon>Magnoliopsida</taxon>
        <taxon>eudicotyledons</taxon>
        <taxon>Gunneridae</taxon>
        <taxon>Pentapetalae</taxon>
        <taxon>rosids</taxon>
        <taxon>malvids</taxon>
        <taxon>Sapindales</taxon>
        <taxon>Anacardiaceae</taxon>
        <taxon>Pistacia</taxon>
    </lineage>
</organism>
<evidence type="ECO:0000313" key="2">
    <source>
        <dbReference type="Proteomes" id="UP001164250"/>
    </source>
</evidence>
<reference evidence="2" key="1">
    <citation type="journal article" date="2023" name="G3 (Bethesda)">
        <title>Genome assembly and association tests identify interacting loci associated with vigor, precocity, and sex in interspecific pistachio rootstocks.</title>
        <authorList>
            <person name="Palmer W."/>
            <person name="Jacygrad E."/>
            <person name="Sagayaradj S."/>
            <person name="Cavanaugh K."/>
            <person name="Han R."/>
            <person name="Bertier L."/>
            <person name="Beede B."/>
            <person name="Kafkas S."/>
            <person name="Golino D."/>
            <person name="Preece J."/>
            <person name="Michelmore R."/>
        </authorList>
    </citation>
    <scope>NUCLEOTIDE SEQUENCE [LARGE SCALE GENOMIC DNA]</scope>
</reference>
<proteinExistence type="predicted"/>
<gene>
    <name evidence="1" type="ORF">Patl1_28102</name>
</gene>
<sequence length="203" mass="22820">MRYKLLGGKSRLPRDSILLHLSSLLISSVDGQDSLFPFSYELIDTFCTVNTHQDLSRNLRKSRVKNAAAGLLHSTCIDGKGSVFIFVEKAADKMVFQNRKNATTPSMISKLPYSDEVACGGYHTCVVTSSYIDFLLLSFILNLAHLDLSMLKRRNLIEMLGSRFTTLFKKYWLCHNGVGSFSVEELPKFLTNMDNLAPNLIDL</sequence>
<dbReference type="Proteomes" id="UP001164250">
    <property type="component" value="Chromosome 5"/>
</dbReference>